<keyword evidence="1" id="KW-1133">Transmembrane helix</keyword>
<feature type="transmembrane region" description="Helical" evidence="1">
    <location>
        <begin position="26"/>
        <end position="46"/>
    </location>
</feature>
<comment type="caution">
    <text evidence="2">The sequence shown here is derived from an EMBL/GenBank/DDBJ whole genome shotgun (WGS) entry which is preliminary data.</text>
</comment>
<dbReference type="RefSeq" id="WP_379590321.1">
    <property type="nucleotide sequence ID" value="NZ_JBHTKK010000002.1"/>
</dbReference>
<dbReference type="EMBL" id="JBHTKK010000002">
    <property type="protein sequence ID" value="MFD1064830.1"/>
    <property type="molecule type" value="Genomic_DNA"/>
</dbReference>
<keyword evidence="1" id="KW-0812">Transmembrane</keyword>
<evidence type="ECO:0000313" key="3">
    <source>
        <dbReference type="Proteomes" id="UP001597041"/>
    </source>
</evidence>
<gene>
    <name evidence="2" type="ORF">ACFQ19_02220</name>
</gene>
<dbReference type="Proteomes" id="UP001597041">
    <property type="component" value="Unassembled WGS sequence"/>
</dbReference>
<protein>
    <submittedName>
        <fullName evidence="2">Uncharacterized protein</fullName>
    </submittedName>
</protein>
<reference evidence="3" key="1">
    <citation type="journal article" date="2019" name="Int. J. Syst. Evol. Microbiol.">
        <title>The Global Catalogue of Microorganisms (GCM) 10K type strain sequencing project: providing services to taxonomists for standard genome sequencing and annotation.</title>
        <authorList>
            <consortium name="The Broad Institute Genomics Platform"/>
            <consortium name="The Broad Institute Genome Sequencing Center for Infectious Disease"/>
            <person name="Wu L."/>
            <person name="Ma J."/>
        </authorList>
    </citation>
    <scope>NUCLEOTIDE SEQUENCE [LARGE SCALE GENOMIC DNA]</scope>
    <source>
        <strain evidence="3">CCUG 56608</strain>
    </source>
</reference>
<accession>A0ABW3NEM9</accession>
<evidence type="ECO:0000313" key="2">
    <source>
        <dbReference type="EMBL" id="MFD1064830.1"/>
    </source>
</evidence>
<sequence>MNLELEEVSTKEAFQREKKKLRLSSIRFFCVFLLACLLMMVIRSNYAHAIDYIGPSVLGGLIYYFGNYAGLRKSYRRNREANDH</sequence>
<keyword evidence="1" id="KW-0472">Membrane</keyword>
<evidence type="ECO:0000256" key="1">
    <source>
        <dbReference type="SAM" id="Phobius"/>
    </source>
</evidence>
<keyword evidence="3" id="KW-1185">Reference proteome</keyword>
<feature type="transmembrane region" description="Helical" evidence="1">
    <location>
        <begin position="52"/>
        <end position="71"/>
    </location>
</feature>
<name>A0ABW3NEM9_9BACI</name>
<organism evidence="2 3">
    <name type="scientific">Oceanobacillus locisalsi</name>
    <dbReference type="NCBI Taxonomy" id="546107"/>
    <lineage>
        <taxon>Bacteria</taxon>
        <taxon>Bacillati</taxon>
        <taxon>Bacillota</taxon>
        <taxon>Bacilli</taxon>
        <taxon>Bacillales</taxon>
        <taxon>Bacillaceae</taxon>
        <taxon>Oceanobacillus</taxon>
    </lineage>
</organism>
<proteinExistence type="predicted"/>